<comment type="caution">
    <text evidence="2">The sequence shown here is derived from an EMBL/GenBank/DDBJ whole genome shotgun (WGS) entry which is preliminary data.</text>
</comment>
<feature type="compositionally biased region" description="Basic and acidic residues" evidence="1">
    <location>
        <begin position="84"/>
        <end position="94"/>
    </location>
</feature>
<dbReference type="AlphaFoldDB" id="A0A226DZL8"/>
<sequence>MSATPTSSSSSKRKETPTSSKSSDKKKKGEKSESAGTEKKFRYLVEDSADDSHGEEEGQTKPKWKIIPTTRDPPKRPNSKYVRTRKEIQVREDKPTPSWWKMTKVLQTAKKQSTQPKDQSDNKFRDFFFKLNEELKIKEEEEEKVDEVEVEEAVSGQSDMLTPLSGATPETIQMKNNEWTIDMRERVVKHLETMGWDGVKVPGTNYNVAYRGPDERKKYYREYSAMVIVNGVYTNPICEFLGCFSTQGTRMEEFPKCNNHKGKNTGFVVAEFTDGENKRHDVIFHVIASFTFHEDDEEEVKEKNTTNNLKKMISDSGARSTSECGWKTYCEERILKGMPKPEAVEIVGEPRRRRYFDEEDDAMKIYTSRQTVTLLKMLLWPNTTIKIICINEMINFPNGAYSEFKEEMDFWGMELRVYDTIKKEDANKMLSPVPYLNMAQSGDTIGSMLKSEKKEEEEDDKKEEKKEEPIAVLYFVSNPYILYPGQANNRNVHSNPNSSDPVICYKQQMGDDPPYKIIPIGTVKDGNKYKWEAHHHVAAFFASALKMQNCINPGDYDAESSHPYYINKQTSSKYFDKKSLGIINELMKKYFFIDVYLGAKI</sequence>
<keyword evidence="3" id="KW-1185">Reference proteome</keyword>
<feature type="compositionally biased region" description="Low complexity" evidence="1">
    <location>
        <begin position="1"/>
        <end position="10"/>
    </location>
</feature>
<protein>
    <submittedName>
        <fullName evidence="2">Uncharacterized protein</fullName>
    </submittedName>
</protein>
<proteinExistence type="predicted"/>
<feature type="region of interest" description="Disordered" evidence="1">
    <location>
        <begin position="1"/>
        <end position="94"/>
    </location>
</feature>
<evidence type="ECO:0000313" key="2">
    <source>
        <dbReference type="EMBL" id="OXA50458.1"/>
    </source>
</evidence>
<accession>A0A226DZL8</accession>
<evidence type="ECO:0000313" key="3">
    <source>
        <dbReference type="Proteomes" id="UP000198287"/>
    </source>
</evidence>
<dbReference type="EMBL" id="LNIX01000009">
    <property type="protein sequence ID" value="OXA50458.1"/>
    <property type="molecule type" value="Genomic_DNA"/>
</dbReference>
<evidence type="ECO:0000256" key="1">
    <source>
        <dbReference type="SAM" id="MobiDB-lite"/>
    </source>
</evidence>
<dbReference type="Proteomes" id="UP000198287">
    <property type="component" value="Unassembled WGS sequence"/>
</dbReference>
<feature type="compositionally biased region" description="Basic and acidic residues" evidence="1">
    <location>
        <begin position="30"/>
        <end position="60"/>
    </location>
</feature>
<name>A0A226DZL8_FOLCA</name>
<gene>
    <name evidence="2" type="ORF">Fcan01_14714</name>
</gene>
<reference evidence="2 3" key="1">
    <citation type="submission" date="2015-12" db="EMBL/GenBank/DDBJ databases">
        <title>The genome of Folsomia candida.</title>
        <authorList>
            <person name="Faddeeva A."/>
            <person name="Derks M.F."/>
            <person name="Anvar Y."/>
            <person name="Smit S."/>
            <person name="Van Straalen N."/>
            <person name="Roelofs D."/>
        </authorList>
    </citation>
    <scope>NUCLEOTIDE SEQUENCE [LARGE SCALE GENOMIC DNA]</scope>
    <source>
        <strain evidence="2 3">VU population</strain>
        <tissue evidence="2">Whole body</tissue>
    </source>
</reference>
<organism evidence="2 3">
    <name type="scientific">Folsomia candida</name>
    <name type="common">Springtail</name>
    <dbReference type="NCBI Taxonomy" id="158441"/>
    <lineage>
        <taxon>Eukaryota</taxon>
        <taxon>Metazoa</taxon>
        <taxon>Ecdysozoa</taxon>
        <taxon>Arthropoda</taxon>
        <taxon>Hexapoda</taxon>
        <taxon>Collembola</taxon>
        <taxon>Entomobryomorpha</taxon>
        <taxon>Isotomoidea</taxon>
        <taxon>Isotomidae</taxon>
        <taxon>Proisotominae</taxon>
        <taxon>Folsomia</taxon>
    </lineage>
</organism>